<dbReference type="EMBL" id="JABZFZ010000031">
    <property type="protein sequence ID" value="MBF0939478.1"/>
    <property type="molecule type" value="Genomic_DNA"/>
</dbReference>
<dbReference type="PANTHER" id="PTHR35011">
    <property type="entry name" value="2,3-DIKETO-L-GULONATE TRAP TRANSPORTER SMALL PERMEASE PROTEIN YIAM"/>
    <property type="match status" value="1"/>
</dbReference>
<evidence type="ECO:0000256" key="9">
    <source>
        <dbReference type="SAM" id="MobiDB-lite"/>
    </source>
</evidence>
<feature type="transmembrane region" description="Helical" evidence="10">
    <location>
        <begin position="129"/>
        <end position="151"/>
    </location>
</feature>
<feature type="transmembrane region" description="Helical" evidence="10">
    <location>
        <begin position="48"/>
        <end position="72"/>
    </location>
</feature>
<keyword evidence="2" id="KW-0813">Transport</keyword>
<evidence type="ECO:0000256" key="6">
    <source>
        <dbReference type="ARBA" id="ARBA00022989"/>
    </source>
</evidence>
<evidence type="ECO:0000256" key="1">
    <source>
        <dbReference type="ARBA" id="ARBA00004429"/>
    </source>
</evidence>
<keyword evidence="6 10" id="KW-1133">Transmembrane helix</keyword>
<evidence type="ECO:0000256" key="8">
    <source>
        <dbReference type="ARBA" id="ARBA00038436"/>
    </source>
</evidence>
<sequence>MNHSPKTARENPRETGQGPIITEEDLRELDTQAVLDEPLRATDPVNQWFLVIGAAVSAALTIVMLVLITVAVVMRYVFNSSIPLASEGPSYLLPWLIASGAVVAQAQMAHVGVNFFIERLKGRAYERAAIGVWVFVAVLMAYLTYLGLYMAGPMAQQVTPIMGLPQIGSFSAFIAMCACLSAQAAVRAWHFARHGAIHTVETADEASAEDATKGQ</sequence>
<proteinExistence type="inferred from homology"/>
<evidence type="ECO:0000313" key="13">
    <source>
        <dbReference type="Proteomes" id="UP000718630"/>
    </source>
</evidence>
<accession>A0A929MXT7</accession>
<comment type="caution">
    <text evidence="12">The sequence shown here is derived from an EMBL/GenBank/DDBJ whole genome shotgun (WGS) entry which is preliminary data.</text>
</comment>
<gene>
    <name evidence="12" type="ORF">HXK03_01180</name>
</gene>
<feature type="transmembrane region" description="Helical" evidence="10">
    <location>
        <begin position="92"/>
        <end position="117"/>
    </location>
</feature>
<evidence type="ECO:0000256" key="10">
    <source>
        <dbReference type="SAM" id="Phobius"/>
    </source>
</evidence>
<dbReference type="InterPro" id="IPR007387">
    <property type="entry name" value="TRAP_DctQ"/>
</dbReference>
<dbReference type="AlphaFoldDB" id="A0A929MXT7"/>
<evidence type="ECO:0000256" key="5">
    <source>
        <dbReference type="ARBA" id="ARBA00022692"/>
    </source>
</evidence>
<comment type="subcellular location">
    <subcellularLocation>
        <location evidence="1">Cell inner membrane</location>
        <topology evidence="1">Multi-pass membrane protein</topology>
    </subcellularLocation>
</comment>
<dbReference type="InterPro" id="IPR055348">
    <property type="entry name" value="DctQ"/>
</dbReference>
<dbReference type="Proteomes" id="UP000718630">
    <property type="component" value="Unassembled WGS sequence"/>
</dbReference>
<comment type="similarity">
    <text evidence="8">Belongs to the TRAP transporter small permease family.</text>
</comment>
<evidence type="ECO:0000256" key="4">
    <source>
        <dbReference type="ARBA" id="ARBA00022519"/>
    </source>
</evidence>
<dbReference type="GO" id="GO:0015740">
    <property type="term" value="P:C4-dicarboxylate transport"/>
    <property type="evidence" value="ECO:0007669"/>
    <property type="project" value="TreeGrafter"/>
</dbReference>
<evidence type="ECO:0000256" key="7">
    <source>
        <dbReference type="ARBA" id="ARBA00023136"/>
    </source>
</evidence>
<evidence type="ECO:0000259" key="11">
    <source>
        <dbReference type="Pfam" id="PF04290"/>
    </source>
</evidence>
<feature type="region of interest" description="Disordered" evidence="9">
    <location>
        <begin position="1"/>
        <end position="20"/>
    </location>
</feature>
<evidence type="ECO:0000256" key="2">
    <source>
        <dbReference type="ARBA" id="ARBA00022448"/>
    </source>
</evidence>
<dbReference type="GO" id="GO:0005886">
    <property type="term" value="C:plasma membrane"/>
    <property type="evidence" value="ECO:0007669"/>
    <property type="project" value="UniProtKB-SubCell"/>
</dbReference>
<organism evidence="12 13">
    <name type="scientific">Schaalia georgiae</name>
    <dbReference type="NCBI Taxonomy" id="52768"/>
    <lineage>
        <taxon>Bacteria</taxon>
        <taxon>Bacillati</taxon>
        <taxon>Actinomycetota</taxon>
        <taxon>Actinomycetes</taxon>
        <taxon>Actinomycetales</taxon>
        <taxon>Actinomycetaceae</taxon>
        <taxon>Schaalia</taxon>
    </lineage>
</organism>
<keyword evidence="4" id="KW-0997">Cell inner membrane</keyword>
<dbReference type="PANTHER" id="PTHR35011:SF2">
    <property type="entry name" value="2,3-DIKETO-L-GULONATE TRAP TRANSPORTER SMALL PERMEASE PROTEIN YIAM"/>
    <property type="match status" value="1"/>
</dbReference>
<evidence type="ECO:0000313" key="12">
    <source>
        <dbReference type="EMBL" id="MBF0939478.1"/>
    </source>
</evidence>
<evidence type="ECO:0000256" key="3">
    <source>
        <dbReference type="ARBA" id="ARBA00022475"/>
    </source>
</evidence>
<reference evidence="12" key="1">
    <citation type="submission" date="2020-04" db="EMBL/GenBank/DDBJ databases">
        <title>Deep metagenomics examines the oral microbiome during advanced dental caries in children, revealing novel taxa and co-occurrences with host molecules.</title>
        <authorList>
            <person name="Baker J.L."/>
            <person name="Morton J.T."/>
            <person name="Dinis M."/>
            <person name="Alvarez R."/>
            <person name="Tran N.C."/>
            <person name="Knight R."/>
            <person name="Edlund A."/>
        </authorList>
    </citation>
    <scope>NUCLEOTIDE SEQUENCE</scope>
    <source>
        <strain evidence="12">JCVI_32_bin.64</strain>
    </source>
</reference>
<dbReference type="GO" id="GO:0022857">
    <property type="term" value="F:transmembrane transporter activity"/>
    <property type="evidence" value="ECO:0007669"/>
    <property type="project" value="TreeGrafter"/>
</dbReference>
<keyword evidence="5 10" id="KW-0812">Transmembrane</keyword>
<dbReference type="Pfam" id="PF04290">
    <property type="entry name" value="DctQ"/>
    <property type="match status" value="1"/>
</dbReference>
<keyword evidence="3" id="KW-1003">Cell membrane</keyword>
<feature type="domain" description="Tripartite ATP-independent periplasmic transporters DctQ component" evidence="11">
    <location>
        <begin position="64"/>
        <end position="192"/>
    </location>
</feature>
<name>A0A929MXT7_9ACTO</name>
<keyword evidence="7 10" id="KW-0472">Membrane</keyword>
<feature type="transmembrane region" description="Helical" evidence="10">
    <location>
        <begin position="163"/>
        <end position="186"/>
    </location>
</feature>
<protein>
    <submittedName>
        <fullName evidence="12">TRAP transporter small permease</fullName>
    </submittedName>
</protein>